<evidence type="ECO:0000313" key="3">
    <source>
        <dbReference type="Proteomes" id="UP000593765"/>
    </source>
</evidence>
<accession>A0A7M2X3Y9</accession>
<dbReference type="EMBL" id="CP063458">
    <property type="protein sequence ID" value="QOV92349.1"/>
    <property type="molecule type" value="Genomic_DNA"/>
</dbReference>
<keyword evidence="1" id="KW-0812">Transmembrane</keyword>
<proteinExistence type="predicted"/>
<dbReference type="AlphaFoldDB" id="A0A7M2X3Y9"/>
<reference evidence="2 3" key="1">
    <citation type="submission" date="2020-10" db="EMBL/GenBank/DDBJ databases">
        <title>Wide distribution of Phycisphaera-like planctomycetes from WD2101 soil group in peatlands and genome analysis of the first cultivated representative.</title>
        <authorList>
            <person name="Dedysh S.N."/>
            <person name="Beletsky A.V."/>
            <person name="Ivanova A."/>
            <person name="Kulichevskaya I.S."/>
            <person name="Suzina N.E."/>
            <person name="Philippov D.A."/>
            <person name="Rakitin A.L."/>
            <person name="Mardanov A.V."/>
            <person name="Ravin N.V."/>
        </authorList>
    </citation>
    <scope>NUCLEOTIDE SEQUENCE [LARGE SCALE GENOMIC DNA]</scope>
    <source>
        <strain evidence="2 3">M1803</strain>
    </source>
</reference>
<keyword evidence="3" id="KW-1185">Reference proteome</keyword>
<sequence length="90" mass="9713">MVTNRLSAGICGILFGGLGIHKFLAGFPGAGVTMLLVSVGGVACMFCTFGVSLFATWAMGLIGLIEGILYLAKSDEQFYYDYVLEKRSWF</sequence>
<gene>
    <name evidence="2" type="ORF">IPV69_05965</name>
</gene>
<keyword evidence="1" id="KW-1133">Transmembrane helix</keyword>
<evidence type="ECO:0000313" key="2">
    <source>
        <dbReference type="EMBL" id="QOV92349.1"/>
    </source>
</evidence>
<organism evidence="2 3">
    <name type="scientific">Humisphaera borealis</name>
    <dbReference type="NCBI Taxonomy" id="2807512"/>
    <lineage>
        <taxon>Bacteria</taxon>
        <taxon>Pseudomonadati</taxon>
        <taxon>Planctomycetota</taxon>
        <taxon>Phycisphaerae</taxon>
        <taxon>Tepidisphaerales</taxon>
        <taxon>Tepidisphaeraceae</taxon>
        <taxon>Humisphaera</taxon>
    </lineage>
</organism>
<evidence type="ECO:0008006" key="4">
    <source>
        <dbReference type="Google" id="ProtNLM"/>
    </source>
</evidence>
<name>A0A7M2X3Y9_9BACT</name>
<dbReference type="Proteomes" id="UP000593765">
    <property type="component" value="Chromosome"/>
</dbReference>
<keyword evidence="1" id="KW-0472">Membrane</keyword>
<protein>
    <recommendedName>
        <fullName evidence="4">TM2 domain-containing protein</fullName>
    </recommendedName>
</protein>
<evidence type="ECO:0000256" key="1">
    <source>
        <dbReference type="SAM" id="Phobius"/>
    </source>
</evidence>
<dbReference type="KEGG" id="hbs:IPV69_05965"/>
<feature type="transmembrane region" description="Helical" evidence="1">
    <location>
        <begin position="32"/>
        <end position="65"/>
    </location>
</feature>
<feature type="transmembrane region" description="Helical" evidence="1">
    <location>
        <begin position="6"/>
        <end position="25"/>
    </location>
</feature>